<name>A0ABN9QR76_9DINO</name>
<dbReference type="Proteomes" id="UP001189429">
    <property type="component" value="Unassembled WGS sequence"/>
</dbReference>
<evidence type="ECO:0000256" key="1">
    <source>
        <dbReference type="SAM" id="MobiDB-lite"/>
    </source>
</evidence>
<feature type="compositionally biased region" description="Basic residues" evidence="1">
    <location>
        <begin position="182"/>
        <end position="195"/>
    </location>
</feature>
<proteinExistence type="predicted"/>
<sequence>MERSAEQKDGGPNPTDKEIECQAEEFCRVGGMSEASSSSVSDMRDGGYWLLDKALGAWRREAAALFPSEEQSDFGVLEVGAHHAVKHSAEVQNKLETLAGDSAAGSTTLEREIKEPSYGASLPEMSADPAPAEVGTDPGGWSPRLGPGGTQDAGGSAASRDAGLKGPGPAAGGSEAEVTASQRKKRKKGSKHRPASWHAEEIKAAKARLAQEMSGEGSLSQEQAARVKSAPGRGEVATPTSE</sequence>
<protein>
    <recommendedName>
        <fullName evidence="4">Ribosome biogenesis regulatory protein</fullName>
    </recommendedName>
</protein>
<keyword evidence="3" id="KW-1185">Reference proteome</keyword>
<organism evidence="2 3">
    <name type="scientific">Prorocentrum cordatum</name>
    <dbReference type="NCBI Taxonomy" id="2364126"/>
    <lineage>
        <taxon>Eukaryota</taxon>
        <taxon>Sar</taxon>
        <taxon>Alveolata</taxon>
        <taxon>Dinophyceae</taxon>
        <taxon>Prorocentrales</taxon>
        <taxon>Prorocentraceae</taxon>
        <taxon>Prorocentrum</taxon>
    </lineage>
</organism>
<accession>A0ABN9QR76</accession>
<comment type="caution">
    <text evidence="2">The sequence shown here is derived from an EMBL/GenBank/DDBJ whole genome shotgun (WGS) entry which is preliminary data.</text>
</comment>
<evidence type="ECO:0000313" key="2">
    <source>
        <dbReference type="EMBL" id="CAK0807562.1"/>
    </source>
</evidence>
<evidence type="ECO:0000313" key="3">
    <source>
        <dbReference type="Proteomes" id="UP001189429"/>
    </source>
</evidence>
<dbReference type="EMBL" id="CAUYUJ010003956">
    <property type="protein sequence ID" value="CAK0807562.1"/>
    <property type="molecule type" value="Genomic_DNA"/>
</dbReference>
<reference evidence="2" key="1">
    <citation type="submission" date="2023-10" db="EMBL/GenBank/DDBJ databases">
        <authorList>
            <person name="Chen Y."/>
            <person name="Shah S."/>
            <person name="Dougan E. K."/>
            <person name="Thang M."/>
            <person name="Chan C."/>
        </authorList>
    </citation>
    <scope>NUCLEOTIDE SEQUENCE [LARGE SCALE GENOMIC DNA]</scope>
</reference>
<feature type="region of interest" description="Disordered" evidence="1">
    <location>
        <begin position="97"/>
        <end position="242"/>
    </location>
</feature>
<gene>
    <name evidence="2" type="ORF">PCOR1329_LOCUS13409</name>
</gene>
<evidence type="ECO:0008006" key="4">
    <source>
        <dbReference type="Google" id="ProtNLM"/>
    </source>
</evidence>